<reference evidence="1" key="1">
    <citation type="journal article" date="2014" name="Int. J. Syst. Evol. Microbiol.">
        <title>Complete genome sequence of Corynebacterium casei LMG S-19264T (=DSM 44701T), isolated from a smear-ripened cheese.</title>
        <authorList>
            <consortium name="US DOE Joint Genome Institute (JGI-PGF)"/>
            <person name="Walter F."/>
            <person name="Albersmeier A."/>
            <person name="Kalinowski J."/>
            <person name="Ruckert C."/>
        </authorList>
    </citation>
    <scope>NUCLEOTIDE SEQUENCE</scope>
    <source>
        <strain evidence="1">CGMCC 1.12160</strain>
    </source>
</reference>
<dbReference type="EMBL" id="BMEM01000001">
    <property type="protein sequence ID" value="GGF45061.1"/>
    <property type="molecule type" value="Genomic_DNA"/>
</dbReference>
<accession>A0A917BHR0</accession>
<sequence>MGGVTDSMQIDSPPAMQLLASVTMMSTFIVLYGPLQHLTEVGAAVKTGMQLAPARAAGAVAAITGTLQAAPFTRVRRLGVRVLLV</sequence>
<protein>
    <submittedName>
        <fullName evidence="1">Uncharacterized protein</fullName>
    </submittedName>
</protein>
<dbReference type="Proteomes" id="UP000605670">
    <property type="component" value="Unassembled WGS sequence"/>
</dbReference>
<gene>
    <name evidence="1" type="ORF">GCM10011366_10960</name>
</gene>
<dbReference type="AlphaFoldDB" id="A0A917BHR0"/>
<evidence type="ECO:0000313" key="2">
    <source>
        <dbReference type="Proteomes" id="UP000605670"/>
    </source>
</evidence>
<keyword evidence="2" id="KW-1185">Reference proteome</keyword>
<comment type="caution">
    <text evidence="1">The sequence shown here is derived from an EMBL/GenBank/DDBJ whole genome shotgun (WGS) entry which is preliminary data.</text>
</comment>
<organism evidence="1 2">
    <name type="scientific">Ornithinimicrobium tianjinense</name>
    <dbReference type="NCBI Taxonomy" id="1195761"/>
    <lineage>
        <taxon>Bacteria</taxon>
        <taxon>Bacillati</taxon>
        <taxon>Actinomycetota</taxon>
        <taxon>Actinomycetes</taxon>
        <taxon>Micrococcales</taxon>
        <taxon>Ornithinimicrobiaceae</taxon>
        <taxon>Ornithinimicrobium</taxon>
    </lineage>
</organism>
<name>A0A917BHR0_9MICO</name>
<reference evidence="1" key="2">
    <citation type="submission" date="2020-09" db="EMBL/GenBank/DDBJ databases">
        <authorList>
            <person name="Sun Q."/>
            <person name="Zhou Y."/>
        </authorList>
    </citation>
    <scope>NUCLEOTIDE SEQUENCE</scope>
    <source>
        <strain evidence="1">CGMCC 1.12160</strain>
    </source>
</reference>
<proteinExistence type="predicted"/>
<evidence type="ECO:0000313" key="1">
    <source>
        <dbReference type="EMBL" id="GGF45061.1"/>
    </source>
</evidence>